<feature type="compositionally biased region" description="Low complexity" evidence="6">
    <location>
        <begin position="39"/>
        <end position="52"/>
    </location>
</feature>
<evidence type="ECO:0000256" key="4">
    <source>
        <dbReference type="ARBA" id="ARBA00022989"/>
    </source>
</evidence>
<protein>
    <recommendedName>
        <fullName evidence="7">Reticulon domain-containing protein</fullName>
    </recommendedName>
</protein>
<evidence type="ECO:0000259" key="7">
    <source>
        <dbReference type="Pfam" id="PF02453"/>
    </source>
</evidence>
<dbReference type="OrthoDB" id="783438at2759"/>
<evidence type="ECO:0000256" key="3">
    <source>
        <dbReference type="ARBA" id="ARBA00022824"/>
    </source>
</evidence>
<comment type="subcellular location">
    <subcellularLocation>
        <location evidence="1">Endoplasmic reticulum membrane</location>
        <topology evidence="1">Multi-pass membrane protein</topology>
    </subcellularLocation>
</comment>
<evidence type="ECO:0000256" key="1">
    <source>
        <dbReference type="ARBA" id="ARBA00004477"/>
    </source>
</evidence>
<name>A0A7J7LMG6_9MAGN</name>
<feature type="compositionally biased region" description="Basic and acidic residues" evidence="6">
    <location>
        <begin position="10"/>
        <end position="19"/>
    </location>
</feature>
<sequence length="343" mass="38511">MDSTPPSNRSESRKPKKSDSTIASTELSLDLTHCTPSNLSKPMPLGELLLLSPSPPPPPKSRTRVLEMAEEEPIDPSPTNSRKRCKSKASPLNLLSCASPRNIRRARRRLEQDVREEREMGIGEEIIVKPRKRRQSNRSRKEKPSLVSSNTSSGLSPKPQEDYESAVDRIGELISDLIMWNDVAKSSLWFGFGTLSFLSSCFTRDIRCSIFSATSQLGLMFLAVSFFYKSFSQSNKDGKKLDYKLNEDDIVAPILLFGAEYGHLLTLWRLCAIGFFCSFTIPKLYSSYTVQINKKVDYLRSTASEAWGACSHKKIVAASATTVFWNLSSLKTRIFSGIFRVLM</sequence>
<dbReference type="EMBL" id="JACGCM010002187">
    <property type="protein sequence ID" value="KAF6143759.1"/>
    <property type="molecule type" value="Genomic_DNA"/>
</dbReference>
<dbReference type="PANTHER" id="PTHR46626">
    <property type="entry name" value="RETICULON-LIKE PROTEIN B17"/>
    <property type="match status" value="1"/>
</dbReference>
<feature type="domain" description="Reticulon" evidence="7">
    <location>
        <begin position="251"/>
        <end position="297"/>
    </location>
</feature>
<dbReference type="Proteomes" id="UP000541444">
    <property type="component" value="Unassembled WGS sequence"/>
</dbReference>
<dbReference type="AlphaFoldDB" id="A0A7J7LMG6"/>
<keyword evidence="5" id="KW-0472">Membrane</keyword>
<reference evidence="8 9" key="1">
    <citation type="journal article" date="2020" name="IScience">
        <title>Genome Sequencing of the Endangered Kingdonia uniflora (Circaeasteraceae, Ranunculales) Reveals Potential Mechanisms of Evolutionary Specialization.</title>
        <authorList>
            <person name="Sun Y."/>
            <person name="Deng T."/>
            <person name="Zhang A."/>
            <person name="Moore M.J."/>
            <person name="Landis J.B."/>
            <person name="Lin N."/>
            <person name="Zhang H."/>
            <person name="Zhang X."/>
            <person name="Huang J."/>
            <person name="Zhang X."/>
            <person name="Sun H."/>
            <person name="Wang H."/>
        </authorList>
    </citation>
    <scope>NUCLEOTIDE SEQUENCE [LARGE SCALE GENOMIC DNA]</scope>
    <source>
        <strain evidence="8">TB1705</strain>
        <tissue evidence="8">Leaf</tissue>
    </source>
</reference>
<dbReference type="PANTHER" id="PTHR46626:SF2">
    <property type="entry name" value="RETICULON-LIKE PROTEIN B17"/>
    <property type="match status" value="1"/>
</dbReference>
<feature type="compositionally biased region" description="Basic residues" evidence="6">
    <location>
        <begin position="129"/>
        <end position="141"/>
    </location>
</feature>
<evidence type="ECO:0000256" key="5">
    <source>
        <dbReference type="ARBA" id="ARBA00023136"/>
    </source>
</evidence>
<evidence type="ECO:0000313" key="8">
    <source>
        <dbReference type="EMBL" id="KAF6143759.1"/>
    </source>
</evidence>
<dbReference type="InterPro" id="IPR003388">
    <property type="entry name" value="Reticulon"/>
</dbReference>
<feature type="compositionally biased region" description="Low complexity" evidence="6">
    <location>
        <begin position="145"/>
        <end position="156"/>
    </location>
</feature>
<feature type="region of interest" description="Disordered" evidence="6">
    <location>
        <begin position="127"/>
        <end position="161"/>
    </location>
</feature>
<comment type="caution">
    <text evidence="8">The sequence shown here is derived from an EMBL/GenBank/DDBJ whole genome shotgun (WGS) entry which is preliminary data.</text>
</comment>
<keyword evidence="9" id="KW-1185">Reference proteome</keyword>
<keyword evidence="2" id="KW-0812">Transmembrane</keyword>
<evidence type="ECO:0000313" key="9">
    <source>
        <dbReference type="Proteomes" id="UP000541444"/>
    </source>
</evidence>
<dbReference type="Pfam" id="PF02453">
    <property type="entry name" value="Reticulon"/>
    <property type="match status" value="2"/>
</dbReference>
<evidence type="ECO:0000256" key="2">
    <source>
        <dbReference type="ARBA" id="ARBA00022692"/>
    </source>
</evidence>
<keyword evidence="4" id="KW-1133">Transmembrane helix</keyword>
<feature type="region of interest" description="Disordered" evidence="6">
    <location>
        <begin position="1"/>
        <end position="90"/>
    </location>
</feature>
<dbReference type="InterPro" id="IPR044647">
    <property type="entry name" value="RTNLB17/18/21"/>
</dbReference>
<dbReference type="GO" id="GO:0005789">
    <property type="term" value="C:endoplasmic reticulum membrane"/>
    <property type="evidence" value="ECO:0007669"/>
    <property type="project" value="UniProtKB-SubCell"/>
</dbReference>
<gene>
    <name evidence="8" type="ORF">GIB67_031066</name>
</gene>
<feature type="domain" description="Reticulon" evidence="7">
    <location>
        <begin position="175"/>
        <end position="249"/>
    </location>
</feature>
<keyword evidence="3" id="KW-0256">Endoplasmic reticulum</keyword>
<evidence type="ECO:0000256" key="6">
    <source>
        <dbReference type="SAM" id="MobiDB-lite"/>
    </source>
</evidence>
<accession>A0A7J7LMG6</accession>
<organism evidence="8 9">
    <name type="scientific">Kingdonia uniflora</name>
    <dbReference type="NCBI Taxonomy" id="39325"/>
    <lineage>
        <taxon>Eukaryota</taxon>
        <taxon>Viridiplantae</taxon>
        <taxon>Streptophyta</taxon>
        <taxon>Embryophyta</taxon>
        <taxon>Tracheophyta</taxon>
        <taxon>Spermatophyta</taxon>
        <taxon>Magnoliopsida</taxon>
        <taxon>Ranunculales</taxon>
        <taxon>Circaeasteraceae</taxon>
        <taxon>Kingdonia</taxon>
    </lineage>
</organism>
<proteinExistence type="predicted"/>